<dbReference type="CDD" id="cd14752">
    <property type="entry name" value="GH31_N"/>
    <property type="match status" value="1"/>
</dbReference>
<evidence type="ECO:0000259" key="6">
    <source>
        <dbReference type="Pfam" id="PF13802"/>
    </source>
</evidence>
<dbReference type="SUPFAM" id="SSF51445">
    <property type="entry name" value="(Trans)glycosidases"/>
    <property type="match status" value="1"/>
</dbReference>
<dbReference type="Pfam" id="PF01055">
    <property type="entry name" value="Glyco_hydro_31_2nd"/>
    <property type="match status" value="1"/>
</dbReference>
<dbReference type="InterPro" id="IPR051816">
    <property type="entry name" value="Glycosyl_Hydrolase_31"/>
</dbReference>
<feature type="chain" id="PRO_5045181554" evidence="4">
    <location>
        <begin position="28"/>
        <end position="712"/>
    </location>
</feature>
<dbReference type="PROSITE" id="PS51318">
    <property type="entry name" value="TAT"/>
    <property type="match status" value="1"/>
</dbReference>
<dbReference type="CDD" id="cd06592">
    <property type="entry name" value="GH31_NET37"/>
    <property type="match status" value="1"/>
</dbReference>
<evidence type="ECO:0000259" key="7">
    <source>
        <dbReference type="Pfam" id="PF21365"/>
    </source>
</evidence>
<dbReference type="Gene3D" id="3.20.20.80">
    <property type="entry name" value="Glycosidases"/>
    <property type="match status" value="1"/>
</dbReference>
<feature type="domain" description="Glycoside hydrolase family 31 N-terminal" evidence="6">
    <location>
        <begin position="98"/>
        <end position="165"/>
    </location>
</feature>
<evidence type="ECO:0000256" key="1">
    <source>
        <dbReference type="ARBA" id="ARBA00007806"/>
    </source>
</evidence>
<dbReference type="RefSeq" id="WP_263334794.1">
    <property type="nucleotide sequence ID" value="NZ_JAGSYH010000002.1"/>
</dbReference>
<keyword evidence="2" id="KW-0326">Glycosidase</keyword>
<evidence type="ECO:0000313" key="8">
    <source>
        <dbReference type="EMBL" id="MFC5860945.1"/>
    </source>
</evidence>
<feature type="compositionally biased region" description="Polar residues" evidence="3">
    <location>
        <begin position="177"/>
        <end position="193"/>
    </location>
</feature>
<dbReference type="EMBL" id="JBHSPH010000001">
    <property type="protein sequence ID" value="MFC5860945.1"/>
    <property type="molecule type" value="Genomic_DNA"/>
</dbReference>
<comment type="caution">
    <text evidence="8">The sequence shown here is derived from an EMBL/GenBank/DDBJ whole genome shotgun (WGS) entry which is preliminary data.</text>
</comment>
<dbReference type="Pfam" id="PF13802">
    <property type="entry name" value="Gal_mutarotas_2"/>
    <property type="match status" value="1"/>
</dbReference>
<evidence type="ECO:0000259" key="5">
    <source>
        <dbReference type="Pfam" id="PF01055"/>
    </source>
</evidence>
<dbReference type="InterPro" id="IPR013780">
    <property type="entry name" value="Glyco_hydro_b"/>
</dbReference>
<dbReference type="Gene3D" id="2.60.40.1180">
    <property type="entry name" value="Golgi alpha-mannosidase II"/>
    <property type="match status" value="1"/>
</dbReference>
<proteinExistence type="inferred from homology"/>
<evidence type="ECO:0000256" key="4">
    <source>
        <dbReference type="SAM" id="SignalP"/>
    </source>
</evidence>
<sequence>MKISRRDLARGLAATGAAAAASSLTYAQPPVGEKKSHAAWTQVFPGVWRARIGEPERITPVTVRAVPPLESAFAHLPAVAMPPISAIEAQQTERGCLLQLPLQPEEEIYGLGLQLLSFAQRGKKKTVRVNADPRGDTGDTHAPVPFFVTTNGIGIFVDTARYATFYFGDVRHKPSQPEASTARASLDPNYTQSDTATEQAAITIEVPRAKGVDVYLFAGPTTLDAVRRYNIFSGGGVVPPEWGLGFWYRADAHSTTKSALALAQEFRDRNIPCDVLGLEPGWQTHAYSCTFVWEPSRFSDPKAFVDAATQLDYKVNLWEHAFTHPASPVFAPLEPHAGDYGVWGGLVPDLVGAPARTVFGDYHGNALIDLGISGFKLDECDNSDYTGGWSFPEHSRFPSGVDGEQMHNLFGLGYQRAIWDQFLKRRQPTYNLVRSSGALAAPYPFVLYSDLYQHRDFIRALVNSGFSGLLWCPEVRDASSEEDLIRRLQSVIFSPLAMVNGWYIQSPPWKQLDRKKNNAGELLPDWEALEARCREIIGWRMSLVPYLKAAFARYAEDGTPPFRALALEDAGDNSLRDVDDEYWMGDRIIVAPLFAGEAERKIVLPEGKWHDFWTGEIVSSREFTVPHTREHIPVYIASGSVMPWAAVGPHTGAPERNKLIVRVYGDGAKSFEWHAGINHLMLKWSDGSGLIEQSGSAYSKSDYSVTEWKHFE</sequence>
<dbReference type="PANTHER" id="PTHR43863">
    <property type="entry name" value="HYDROLASE, PUTATIVE (AFU_ORTHOLOGUE AFUA_1G03140)-RELATED"/>
    <property type="match status" value="1"/>
</dbReference>
<feature type="signal peptide" evidence="4">
    <location>
        <begin position="1"/>
        <end position="27"/>
    </location>
</feature>
<evidence type="ECO:0000256" key="3">
    <source>
        <dbReference type="SAM" id="MobiDB-lite"/>
    </source>
</evidence>
<organism evidence="8 9">
    <name type="scientific">Acidicapsa dinghuensis</name>
    <dbReference type="NCBI Taxonomy" id="2218256"/>
    <lineage>
        <taxon>Bacteria</taxon>
        <taxon>Pseudomonadati</taxon>
        <taxon>Acidobacteriota</taxon>
        <taxon>Terriglobia</taxon>
        <taxon>Terriglobales</taxon>
        <taxon>Acidobacteriaceae</taxon>
        <taxon>Acidicapsa</taxon>
    </lineage>
</organism>
<feature type="domain" description="Glycosyl hydrolase family 31 C-terminal" evidence="7">
    <location>
        <begin position="558"/>
        <end position="641"/>
    </location>
</feature>
<comment type="similarity">
    <text evidence="1 2">Belongs to the glycosyl hydrolase 31 family.</text>
</comment>
<evidence type="ECO:0000256" key="2">
    <source>
        <dbReference type="RuleBase" id="RU361185"/>
    </source>
</evidence>
<name>A0ABW1EAE6_9BACT</name>
<dbReference type="InterPro" id="IPR006311">
    <property type="entry name" value="TAT_signal"/>
</dbReference>
<dbReference type="PANTHER" id="PTHR43863:SF2">
    <property type="entry name" value="MALTASE-GLUCOAMYLASE"/>
    <property type="match status" value="1"/>
</dbReference>
<keyword evidence="2" id="KW-0378">Hydrolase</keyword>
<reference evidence="9" key="1">
    <citation type="journal article" date="2019" name="Int. J. Syst. Evol. Microbiol.">
        <title>The Global Catalogue of Microorganisms (GCM) 10K type strain sequencing project: providing services to taxonomists for standard genome sequencing and annotation.</title>
        <authorList>
            <consortium name="The Broad Institute Genomics Platform"/>
            <consortium name="The Broad Institute Genome Sequencing Center for Infectious Disease"/>
            <person name="Wu L."/>
            <person name="Ma J."/>
        </authorList>
    </citation>
    <scope>NUCLEOTIDE SEQUENCE [LARGE SCALE GENOMIC DNA]</scope>
    <source>
        <strain evidence="9">JCM 4087</strain>
    </source>
</reference>
<dbReference type="InterPro" id="IPR025887">
    <property type="entry name" value="Glyco_hydro_31_N_dom"/>
</dbReference>
<dbReference type="Proteomes" id="UP001596091">
    <property type="component" value="Unassembled WGS sequence"/>
</dbReference>
<dbReference type="InterPro" id="IPR017853">
    <property type="entry name" value="GH"/>
</dbReference>
<dbReference type="InterPro" id="IPR011013">
    <property type="entry name" value="Gal_mutarotase_sf_dom"/>
</dbReference>
<dbReference type="InterPro" id="IPR000322">
    <property type="entry name" value="Glyco_hydro_31_TIM"/>
</dbReference>
<dbReference type="Gene3D" id="2.60.40.1760">
    <property type="entry name" value="glycosyl hydrolase (family 31)"/>
    <property type="match status" value="1"/>
</dbReference>
<protein>
    <submittedName>
        <fullName evidence="8">TIM-barrel domain-containing protein</fullName>
    </submittedName>
</protein>
<accession>A0ABW1EAE6</accession>
<keyword evidence="4" id="KW-0732">Signal</keyword>
<gene>
    <name evidence="8" type="ORF">ACFPT7_01415</name>
</gene>
<feature type="domain" description="Glycoside hydrolase family 31 TIM barrel" evidence="5">
    <location>
        <begin position="238"/>
        <end position="547"/>
    </location>
</feature>
<dbReference type="SUPFAM" id="SSF51011">
    <property type="entry name" value="Glycosyl hydrolase domain"/>
    <property type="match status" value="1"/>
</dbReference>
<feature type="region of interest" description="Disordered" evidence="3">
    <location>
        <begin position="174"/>
        <end position="193"/>
    </location>
</feature>
<dbReference type="InterPro" id="IPR048395">
    <property type="entry name" value="Glyco_hydro_31_C"/>
</dbReference>
<evidence type="ECO:0000313" key="9">
    <source>
        <dbReference type="Proteomes" id="UP001596091"/>
    </source>
</evidence>
<keyword evidence="9" id="KW-1185">Reference proteome</keyword>
<dbReference type="Pfam" id="PF21365">
    <property type="entry name" value="Glyco_hydro_31_3rd"/>
    <property type="match status" value="1"/>
</dbReference>
<dbReference type="SUPFAM" id="SSF74650">
    <property type="entry name" value="Galactose mutarotase-like"/>
    <property type="match status" value="1"/>
</dbReference>